<keyword evidence="3" id="KW-1185">Reference proteome</keyword>
<dbReference type="Proteomes" id="UP001295794">
    <property type="component" value="Unassembled WGS sequence"/>
</dbReference>
<accession>A0AAD2HHB6</accession>
<dbReference type="EMBL" id="CAVNYO010000400">
    <property type="protein sequence ID" value="CAK5274111.1"/>
    <property type="molecule type" value="Genomic_DNA"/>
</dbReference>
<evidence type="ECO:0000313" key="2">
    <source>
        <dbReference type="EMBL" id="CAK5274111.1"/>
    </source>
</evidence>
<comment type="caution">
    <text evidence="1">The sequence shown here is derived from an EMBL/GenBank/DDBJ whole genome shotgun (WGS) entry which is preliminary data.</text>
</comment>
<proteinExistence type="predicted"/>
<reference evidence="1" key="1">
    <citation type="submission" date="2023-11" db="EMBL/GenBank/DDBJ databases">
        <authorList>
            <person name="De Vega J J."/>
            <person name="De Vega J J."/>
        </authorList>
    </citation>
    <scope>NUCLEOTIDE SEQUENCE</scope>
</reference>
<dbReference type="EMBL" id="CAVNYO010000399">
    <property type="protein sequence ID" value="CAK5274097.1"/>
    <property type="molecule type" value="Genomic_DNA"/>
</dbReference>
<organism evidence="1 3">
    <name type="scientific">Mycena citricolor</name>
    <dbReference type="NCBI Taxonomy" id="2018698"/>
    <lineage>
        <taxon>Eukaryota</taxon>
        <taxon>Fungi</taxon>
        <taxon>Dikarya</taxon>
        <taxon>Basidiomycota</taxon>
        <taxon>Agaricomycotina</taxon>
        <taxon>Agaricomycetes</taxon>
        <taxon>Agaricomycetidae</taxon>
        <taxon>Agaricales</taxon>
        <taxon>Marasmiineae</taxon>
        <taxon>Mycenaceae</taxon>
        <taxon>Mycena</taxon>
    </lineage>
</organism>
<gene>
    <name evidence="1" type="ORF">MYCIT1_LOCUS21051</name>
    <name evidence="2" type="ORF">MYCIT1_LOCUS21078</name>
</gene>
<evidence type="ECO:0000313" key="1">
    <source>
        <dbReference type="EMBL" id="CAK5274097.1"/>
    </source>
</evidence>
<name>A0AAD2HHB6_9AGAR</name>
<sequence>MWFCRSTPPAPRCPHGPRCAHCNPRMAYYHISPAHTMHQVSNPLPYMIPAPPSPLSTAGAPVATWTSPRTTVWQYSNGRVQFDENGSEWTPRPSSLPHYSPYQAPNYWPGVYHGWGGYYT</sequence>
<protein>
    <submittedName>
        <fullName evidence="1">Uncharacterized protein</fullName>
    </submittedName>
</protein>
<dbReference type="AlphaFoldDB" id="A0AAD2HHB6"/>
<evidence type="ECO:0000313" key="3">
    <source>
        <dbReference type="Proteomes" id="UP001295794"/>
    </source>
</evidence>